<dbReference type="InterPro" id="IPR003660">
    <property type="entry name" value="HAMP_dom"/>
</dbReference>
<dbReference type="GO" id="GO:0005524">
    <property type="term" value="F:ATP binding"/>
    <property type="evidence" value="ECO:0007669"/>
    <property type="project" value="UniProtKB-KW"/>
</dbReference>
<evidence type="ECO:0000256" key="4">
    <source>
        <dbReference type="ARBA" id="ARBA00022475"/>
    </source>
</evidence>
<organism evidence="15 16">
    <name type="scientific">Paenibacillus zeisoli</name>
    <dbReference type="NCBI Taxonomy" id="2496267"/>
    <lineage>
        <taxon>Bacteria</taxon>
        <taxon>Bacillati</taxon>
        <taxon>Bacillota</taxon>
        <taxon>Bacilli</taxon>
        <taxon>Bacillales</taxon>
        <taxon>Paenibacillaceae</taxon>
        <taxon>Paenibacillus</taxon>
    </lineage>
</organism>
<proteinExistence type="predicted"/>
<dbReference type="GO" id="GO:0005886">
    <property type="term" value="C:plasma membrane"/>
    <property type="evidence" value="ECO:0007669"/>
    <property type="project" value="UniProtKB-SubCell"/>
</dbReference>
<evidence type="ECO:0000259" key="13">
    <source>
        <dbReference type="PROSITE" id="PS50109"/>
    </source>
</evidence>
<gene>
    <name evidence="15" type="ORF">EJP77_00575</name>
</gene>
<dbReference type="Pfam" id="PF06580">
    <property type="entry name" value="His_kinase"/>
    <property type="match status" value="1"/>
</dbReference>
<dbReference type="OrthoDB" id="9809348at2"/>
<dbReference type="PANTHER" id="PTHR34220">
    <property type="entry name" value="SENSOR HISTIDINE KINASE YPDA"/>
    <property type="match status" value="1"/>
</dbReference>
<feature type="transmembrane region" description="Helical" evidence="12">
    <location>
        <begin position="316"/>
        <end position="341"/>
    </location>
</feature>
<dbReference type="EC" id="2.7.13.3" evidence="3"/>
<keyword evidence="11 12" id="KW-0472">Membrane</keyword>
<dbReference type="AlphaFoldDB" id="A0A433XRB0"/>
<evidence type="ECO:0000256" key="12">
    <source>
        <dbReference type="SAM" id="Phobius"/>
    </source>
</evidence>
<evidence type="ECO:0000256" key="8">
    <source>
        <dbReference type="ARBA" id="ARBA00022777"/>
    </source>
</evidence>
<sequence>MIRLKKWAAALAERATRRLVNKLILLFSTTIVLIVGSLTLISYQIIQKESVNSSIASTSNNLHLVNKNLEAYLTGMEVLSQPQLRYDEIMHAIKNEPREYASRQYLENYLRDLFFSRNDLEAIYLYLVEEGKYYAIYREAYTISNRSGTIAQLEQQTWYKQTMLSKQNRAYQSFLNPGEETGYAINKDKITMAFHKVLRSIATREPQAVLSFYFNSKAMSETMKDIPLSKGEHVLLLSPDQIPFYVDDRAFYTRASEAGMLEGMNGRSDGQYNWSNGDNRYLVVDNAGANQGWSLVKSIPYQEIYEAATKTRNASYLIGAIFLFIAVILVILTSNAITLPLKKLAYQMRRFSEGTFNAEAEVKGRDEIAYLARRFNQMVERTNELINERYKMKIAQKNAMLKALEAEINPHFLYNALQAISTKALKHGTDEVADMVDALAMTLRYCISGKETVQVYEELKHIERYWVLQKARFGSRLRVITDWDEALMELYIPKLSLQTLVENAVKHGVERVSSPVTIKIKAYSDRDQAVIVVEDDGPGIPRERLEEVQRMLTAGFEEREGESIGLHNLQMRLQFLYGEAAGLSIEARDQGVTMTMFLPKGDSSNVYSINR</sequence>
<keyword evidence="8 15" id="KW-0418">Kinase</keyword>
<dbReference type="InterPro" id="IPR003594">
    <property type="entry name" value="HATPase_dom"/>
</dbReference>
<evidence type="ECO:0000256" key="9">
    <source>
        <dbReference type="ARBA" id="ARBA00022840"/>
    </source>
</evidence>
<dbReference type="SMART" id="SM00304">
    <property type="entry name" value="HAMP"/>
    <property type="match status" value="1"/>
</dbReference>
<dbReference type="CDD" id="cd06225">
    <property type="entry name" value="HAMP"/>
    <property type="match status" value="1"/>
</dbReference>
<keyword evidence="12" id="KW-0812">Transmembrane</keyword>
<keyword evidence="4" id="KW-1003">Cell membrane</keyword>
<evidence type="ECO:0000256" key="1">
    <source>
        <dbReference type="ARBA" id="ARBA00000085"/>
    </source>
</evidence>
<comment type="catalytic activity">
    <reaction evidence="1">
        <text>ATP + protein L-histidine = ADP + protein N-phospho-L-histidine.</text>
        <dbReference type="EC" id="2.7.13.3"/>
    </reaction>
</comment>
<evidence type="ECO:0000259" key="14">
    <source>
        <dbReference type="PROSITE" id="PS50885"/>
    </source>
</evidence>
<evidence type="ECO:0000256" key="6">
    <source>
        <dbReference type="ARBA" id="ARBA00022679"/>
    </source>
</evidence>
<keyword evidence="12" id="KW-1133">Transmembrane helix</keyword>
<keyword evidence="7" id="KW-0547">Nucleotide-binding</keyword>
<dbReference type="PANTHER" id="PTHR34220:SF7">
    <property type="entry name" value="SENSOR HISTIDINE KINASE YPDA"/>
    <property type="match status" value="1"/>
</dbReference>
<dbReference type="GO" id="GO:0000155">
    <property type="term" value="F:phosphorelay sensor kinase activity"/>
    <property type="evidence" value="ECO:0007669"/>
    <property type="project" value="InterPro"/>
</dbReference>
<comment type="subcellular location">
    <subcellularLocation>
        <location evidence="2">Cell membrane</location>
        <topology evidence="2">Multi-pass membrane protein</topology>
    </subcellularLocation>
</comment>
<accession>A0A433XRB0</accession>
<evidence type="ECO:0000256" key="7">
    <source>
        <dbReference type="ARBA" id="ARBA00022741"/>
    </source>
</evidence>
<dbReference type="SMART" id="SM00387">
    <property type="entry name" value="HATPase_c"/>
    <property type="match status" value="1"/>
</dbReference>
<dbReference type="SUPFAM" id="SSF158472">
    <property type="entry name" value="HAMP domain-like"/>
    <property type="match status" value="1"/>
</dbReference>
<dbReference type="Gene3D" id="3.30.565.10">
    <property type="entry name" value="Histidine kinase-like ATPase, C-terminal domain"/>
    <property type="match status" value="1"/>
</dbReference>
<evidence type="ECO:0000313" key="16">
    <source>
        <dbReference type="Proteomes" id="UP000272464"/>
    </source>
</evidence>
<evidence type="ECO:0000256" key="10">
    <source>
        <dbReference type="ARBA" id="ARBA00023012"/>
    </source>
</evidence>
<dbReference type="EMBL" id="RZNX01000001">
    <property type="protein sequence ID" value="RUT36554.1"/>
    <property type="molecule type" value="Genomic_DNA"/>
</dbReference>
<keyword evidence="16" id="KW-1185">Reference proteome</keyword>
<evidence type="ECO:0000256" key="11">
    <source>
        <dbReference type="ARBA" id="ARBA00023136"/>
    </source>
</evidence>
<dbReference type="InterPro" id="IPR036890">
    <property type="entry name" value="HATPase_C_sf"/>
</dbReference>
<comment type="caution">
    <text evidence="15">The sequence shown here is derived from an EMBL/GenBank/DDBJ whole genome shotgun (WGS) entry which is preliminary data.</text>
</comment>
<protein>
    <recommendedName>
        <fullName evidence="3">histidine kinase</fullName>
        <ecNumber evidence="3">2.7.13.3</ecNumber>
    </recommendedName>
</protein>
<dbReference type="Proteomes" id="UP000272464">
    <property type="component" value="Unassembled WGS sequence"/>
</dbReference>
<name>A0A433XRB0_9BACL</name>
<evidence type="ECO:0000313" key="15">
    <source>
        <dbReference type="EMBL" id="RUT36554.1"/>
    </source>
</evidence>
<evidence type="ECO:0000256" key="3">
    <source>
        <dbReference type="ARBA" id="ARBA00012438"/>
    </source>
</evidence>
<keyword evidence="9" id="KW-0067">ATP-binding</keyword>
<keyword evidence="10" id="KW-0902">Two-component regulatory system</keyword>
<dbReference type="InterPro" id="IPR050640">
    <property type="entry name" value="Bact_2-comp_sensor_kinase"/>
</dbReference>
<dbReference type="Gene3D" id="6.10.340.10">
    <property type="match status" value="1"/>
</dbReference>
<feature type="domain" description="Histidine kinase" evidence="13">
    <location>
        <begin position="497"/>
        <end position="602"/>
    </location>
</feature>
<evidence type="ECO:0000256" key="5">
    <source>
        <dbReference type="ARBA" id="ARBA00022553"/>
    </source>
</evidence>
<feature type="domain" description="HAMP" evidence="14">
    <location>
        <begin position="335"/>
        <end position="387"/>
    </location>
</feature>
<dbReference type="Pfam" id="PF00672">
    <property type="entry name" value="HAMP"/>
    <property type="match status" value="1"/>
</dbReference>
<reference evidence="15 16" key="1">
    <citation type="submission" date="2018-12" db="EMBL/GenBank/DDBJ databases">
        <authorList>
            <person name="Sun L."/>
            <person name="Chen Z."/>
        </authorList>
    </citation>
    <scope>NUCLEOTIDE SEQUENCE [LARGE SCALE GENOMIC DNA]</scope>
    <source>
        <strain evidence="15 16">3-5-3</strain>
    </source>
</reference>
<dbReference type="InterPro" id="IPR005467">
    <property type="entry name" value="His_kinase_dom"/>
</dbReference>
<dbReference type="InterPro" id="IPR010559">
    <property type="entry name" value="Sig_transdc_His_kin_internal"/>
</dbReference>
<dbReference type="SUPFAM" id="SSF55874">
    <property type="entry name" value="ATPase domain of HSP90 chaperone/DNA topoisomerase II/histidine kinase"/>
    <property type="match status" value="1"/>
</dbReference>
<feature type="transmembrane region" description="Helical" evidence="12">
    <location>
        <begin position="23"/>
        <end position="46"/>
    </location>
</feature>
<dbReference type="PROSITE" id="PS50885">
    <property type="entry name" value="HAMP"/>
    <property type="match status" value="1"/>
</dbReference>
<evidence type="ECO:0000256" key="2">
    <source>
        <dbReference type="ARBA" id="ARBA00004651"/>
    </source>
</evidence>
<dbReference type="PROSITE" id="PS50109">
    <property type="entry name" value="HIS_KIN"/>
    <property type="match status" value="1"/>
</dbReference>
<keyword evidence="6" id="KW-0808">Transferase</keyword>
<keyword evidence="5" id="KW-0597">Phosphoprotein</keyword>
<dbReference type="Pfam" id="PF02518">
    <property type="entry name" value="HATPase_c"/>
    <property type="match status" value="1"/>
</dbReference>